<feature type="transmembrane region" description="Helical" evidence="1">
    <location>
        <begin position="248"/>
        <end position="267"/>
    </location>
</feature>
<dbReference type="Proteomes" id="UP000824106">
    <property type="component" value="Unassembled WGS sequence"/>
</dbReference>
<feature type="transmembrane region" description="Helical" evidence="1">
    <location>
        <begin position="402"/>
        <end position="423"/>
    </location>
</feature>
<keyword evidence="1" id="KW-0472">Membrane</keyword>
<evidence type="ECO:0000313" key="3">
    <source>
        <dbReference type="EMBL" id="HIZ71752.1"/>
    </source>
</evidence>
<dbReference type="AlphaFoldDB" id="A0A9D2JYX2"/>
<reference evidence="3" key="1">
    <citation type="journal article" date="2021" name="PeerJ">
        <title>Extensive microbial diversity within the chicken gut microbiome revealed by metagenomics and culture.</title>
        <authorList>
            <person name="Gilroy R."/>
            <person name="Ravi A."/>
            <person name="Getino M."/>
            <person name="Pursley I."/>
            <person name="Horton D.L."/>
            <person name="Alikhan N.F."/>
            <person name="Baker D."/>
            <person name="Gharbi K."/>
            <person name="Hall N."/>
            <person name="Watson M."/>
            <person name="Adriaenssens E.M."/>
            <person name="Foster-Nyarko E."/>
            <person name="Jarju S."/>
            <person name="Secka A."/>
            <person name="Antonio M."/>
            <person name="Oren A."/>
            <person name="Chaudhuri R.R."/>
            <person name="La Ragione R."/>
            <person name="Hildebrand F."/>
            <person name="Pallen M.J."/>
        </authorList>
    </citation>
    <scope>NUCLEOTIDE SEQUENCE</scope>
    <source>
        <strain evidence="3">CHK169-4300</strain>
    </source>
</reference>
<comment type="caution">
    <text evidence="3">The sequence shown here is derived from an EMBL/GenBank/DDBJ whole genome shotgun (WGS) entry which is preliminary data.</text>
</comment>
<keyword evidence="1" id="KW-1133">Transmembrane helix</keyword>
<keyword evidence="1" id="KW-0812">Transmembrane</keyword>
<accession>A0A9D2JYX2</accession>
<feature type="transmembrane region" description="Helical" evidence="1">
    <location>
        <begin position="144"/>
        <end position="171"/>
    </location>
</feature>
<protein>
    <submittedName>
        <fullName evidence="3">YjiH family protein</fullName>
    </submittedName>
</protein>
<evidence type="ECO:0000259" key="2">
    <source>
        <dbReference type="Pfam" id="PF07670"/>
    </source>
</evidence>
<feature type="transmembrane region" description="Helical" evidence="1">
    <location>
        <begin position="220"/>
        <end position="242"/>
    </location>
</feature>
<evidence type="ECO:0000313" key="4">
    <source>
        <dbReference type="Proteomes" id="UP000824106"/>
    </source>
</evidence>
<feature type="transmembrane region" description="Helical" evidence="1">
    <location>
        <begin position="20"/>
        <end position="40"/>
    </location>
</feature>
<evidence type="ECO:0000256" key="1">
    <source>
        <dbReference type="SAM" id="Phobius"/>
    </source>
</evidence>
<proteinExistence type="predicted"/>
<feature type="transmembrane region" description="Helical" evidence="1">
    <location>
        <begin position="60"/>
        <end position="80"/>
    </location>
</feature>
<dbReference type="EMBL" id="DXAZ01000138">
    <property type="protein sequence ID" value="HIZ71752.1"/>
    <property type="molecule type" value="Genomic_DNA"/>
</dbReference>
<feature type="domain" description="Nucleoside transporter/FeoB GTPase Gate" evidence="2">
    <location>
        <begin position="144"/>
        <end position="242"/>
    </location>
</feature>
<feature type="transmembrane region" description="Helical" evidence="1">
    <location>
        <begin position="435"/>
        <end position="457"/>
    </location>
</feature>
<sequence length="458" mass="50774">MEGIFLDSNLELGHKISDYLKFILPSFLGVLLLMFPFQYEGETTIMVALLANILTAKLEAFLPTIILLLITISSVMSLVYRFFQPKFIHKNKFLKELFDVSVIWTGIRFMGLILAVMTYFQWGPAFVWSADTGGLILYDLMKDLFAIFLFAGFLLPFLTDFGLLEFIGAIFTPLMRPIFDLPGRASIDCMASWVGDGTIGVALTNKQYEEGYYNKKEATVIATTFSAVSITFSLVVIGQVGLAHLFGPYYLTVAIAGLIAAVILPKIPPLSNKEKSYYQGTKKDIGEKVPKGYTNTSWGLELAVAKAKQSLNLKDLILNGATSVLDLWIGVFPVIMAFGSLALIIVEFTPLFQWLGLPFIPLLKLLRVPYAVEASQTIMVGFADMFLPSVIAANIPSEMTRFIMAALSVTQLIYLSESGAVMLGTKMDISLLDLFILFIERTLITLPIIVFAAHLIFM</sequence>
<dbReference type="Pfam" id="PF07670">
    <property type="entry name" value="Gate"/>
    <property type="match status" value="1"/>
</dbReference>
<name>A0A9D2JYX2_9LACT</name>
<feature type="transmembrane region" description="Helical" evidence="1">
    <location>
        <begin position="377"/>
        <end position="396"/>
    </location>
</feature>
<dbReference type="InterPro" id="IPR011642">
    <property type="entry name" value="Gate_dom"/>
</dbReference>
<organism evidence="3 4">
    <name type="scientific">Candidatus Atopostipes pullistercoris</name>
    <dbReference type="NCBI Taxonomy" id="2838467"/>
    <lineage>
        <taxon>Bacteria</taxon>
        <taxon>Bacillati</taxon>
        <taxon>Bacillota</taxon>
        <taxon>Bacilli</taxon>
        <taxon>Lactobacillales</taxon>
        <taxon>Carnobacteriaceae</taxon>
        <taxon>Atopostipes</taxon>
    </lineage>
</organism>
<reference evidence="3" key="2">
    <citation type="submission" date="2021-04" db="EMBL/GenBank/DDBJ databases">
        <authorList>
            <person name="Gilroy R."/>
        </authorList>
    </citation>
    <scope>NUCLEOTIDE SEQUENCE</scope>
    <source>
        <strain evidence="3">CHK169-4300</strain>
    </source>
</reference>
<feature type="transmembrane region" description="Helical" evidence="1">
    <location>
        <begin position="101"/>
        <end position="122"/>
    </location>
</feature>
<gene>
    <name evidence="3" type="ORF">H9808_08340</name>
</gene>
<feature type="transmembrane region" description="Helical" evidence="1">
    <location>
        <begin position="316"/>
        <end position="345"/>
    </location>
</feature>